<dbReference type="PROSITE" id="PS51457">
    <property type="entry name" value="BEN"/>
    <property type="match status" value="1"/>
</dbReference>
<organism evidence="3 4">
    <name type="scientific">Holothuria leucospilota</name>
    <name type="common">Black long sea cucumber</name>
    <name type="synonym">Mertensiothuria leucospilota</name>
    <dbReference type="NCBI Taxonomy" id="206669"/>
    <lineage>
        <taxon>Eukaryota</taxon>
        <taxon>Metazoa</taxon>
        <taxon>Echinodermata</taxon>
        <taxon>Eleutherozoa</taxon>
        <taxon>Echinozoa</taxon>
        <taxon>Holothuroidea</taxon>
        <taxon>Aspidochirotacea</taxon>
        <taxon>Aspidochirotida</taxon>
        <taxon>Holothuriidae</taxon>
        <taxon>Holothuria</taxon>
    </lineage>
</organism>
<evidence type="ECO:0000313" key="3">
    <source>
        <dbReference type="EMBL" id="KAJ8017807.1"/>
    </source>
</evidence>
<protein>
    <recommendedName>
        <fullName evidence="2">BEN domain-containing protein</fullName>
    </recommendedName>
</protein>
<dbReference type="Gene3D" id="1.10.10.2590">
    <property type="entry name" value="BEN domain"/>
    <property type="match status" value="1"/>
</dbReference>
<dbReference type="OrthoDB" id="10663876at2759"/>
<feature type="region of interest" description="Disordered" evidence="1">
    <location>
        <begin position="47"/>
        <end position="77"/>
    </location>
</feature>
<evidence type="ECO:0000256" key="1">
    <source>
        <dbReference type="SAM" id="MobiDB-lite"/>
    </source>
</evidence>
<dbReference type="Pfam" id="PF10523">
    <property type="entry name" value="BEN"/>
    <property type="match status" value="1"/>
</dbReference>
<dbReference type="AlphaFoldDB" id="A0A9Q1BAU1"/>
<feature type="compositionally biased region" description="Polar residues" evidence="1">
    <location>
        <begin position="47"/>
        <end position="60"/>
    </location>
</feature>
<dbReference type="Proteomes" id="UP001152320">
    <property type="component" value="Unassembled WGS sequence"/>
</dbReference>
<keyword evidence="4" id="KW-1185">Reference proteome</keyword>
<sequence length="199" mass="22462">MKTEFSQMLLNYNANFQLQLGSISEAIKQLNGQTESLTNLVTNRINRKTSMTPPRTQSLAGTAGAPSTPRRDSRDLTPLYGVLEGDNVKIEVDAEMSIFVGKTTYENYFTTSYSATSFLRKLMCHFFTEEEMLTCNFEGGDVVTATGRVHMKQLDPSKRKALLRQVELEFSGSTKTLEAYAKLKAAINDRCRSERRKYN</sequence>
<feature type="domain" description="BEN" evidence="2">
    <location>
        <begin position="85"/>
        <end position="198"/>
    </location>
</feature>
<dbReference type="GO" id="GO:0003677">
    <property type="term" value="F:DNA binding"/>
    <property type="evidence" value="ECO:0007669"/>
    <property type="project" value="InterPro"/>
</dbReference>
<accession>A0A9Q1BAU1</accession>
<name>A0A9Q1BAU1_HOLLE</name>
<comment type="caution">
    <text evidence="3">The sequence shown here is derived from an EMBL/GenBank/DDBJ whole genome shotgun (WGS) entry which is preliminary data.</text>
</comment>
<evidence type="ECO:0000259" key="2">
    <source>
        <dbReference type="PROSITE" id="PS51457"/>
    </source>
</evidence>
<dbReference type="InterPro" id="IPR018379">
    <property type="entry name" value="BEN_domain"/>
</dbReference>
<evidence type="ECO:0000313" key="4">
    <source>
        <dbReference type="Proteomes" id="UP001152320"/>
    </source>
</evidence>
<dbReference type="EMBL" id="JAIZAY010000980">
    <property type="protein sequence ID" value="KAJ8017807.1"/>
    <property type="molecule type" value="Genomic_DNA"/>
</dbReference>
<reference evidence="3" key="1">
    <citation type="submission" date="2021-10" db="EMBL/GenBank/DDBJ databases">
        <title>Tropical sea cucumber genome reveals ecological adaptation and Cuvierian tubules defense mechanism.</title>
        <authorList>
            <person name="Chen T."/>
        </authorList>
    </citation>
    <scope>NUCLEOTIDE SEQUENCE</scope>
    <source>
        <strain evidence="3">Nanhai2018</strain>
        <tissue evidence="3">Muscle</tissue>
    </source>
</reference>
<proteinExistence type="predicted"/>
<gene>
    <name evidence="3" type="ORF">HOLleu_44546</name>
</gene>